<dbReference type="EMBL" id="CM026431">
    <property type="protein sequence ID" value="KAG0558089.1"/>
    <property type="molecule type" value="Genomic_DNA"/>
</dbReference>
<comment type="caution">
    <text evidence="1">The sequence shown here is derived from an EMBL/GenBank/DDBJ whole genome shotgun (WGS) entry which is preliminary data.</text>
</comment>
<keyword evidence="2" id="KW-1185">Reference proteome</keyword>
<accession>A0A8T0GIV1</accession>
<organism evidence="1 2">
    <name type="scientific">Ceratodon purpureus</name>
    <name type="common">Fire moss</name>
    <name type="synonym">Dicranum purpureum</name>
    <dbReference type="NCBI Taxonomy" id="3225"/>
    <lineage>
        <taxon>Eukaryota</taxon>
        <taxon>Viridiplantae</taxon>
        <taxon>Streptophyta</taxon>
        <taxon>Embryophyta</taxon>
        <taxon>Bryophyta</taxon>
        <taxon>Bryophytina</taxon>
        <taxon>Bryopsida</taxon>
        <taxon>Dicranidae</taxon>
        <taxon>Pseudoditrichales</taxon>
        <taxon>Ditrichaceae</taxon>
        <taxon>Ceratodon</taxon>
    </lineage>
</organism>
<dbReference type="AlphaFoldDB" id="A0A8T0GIV1"/>
<evidence type="ECO:0000313" key="2">
    <source>
        <dbReference type="Proteomes" id="UP000822688"/>
    </source>
</evidence>
<gene>
    <name evidence="1" type="ORF">KC19_10G004000</name>
</gene>
<proteinExistence type="predicted"/>
<evidence type="ECO:0000313" key="1">
    <source>
        <dbReference type="EMBL" id="KAG0558089.1"/>
    </source>
</evidence>
<name>A0A8T0GIV1_CERPU</name>
<sequence>MMSTHEGPPLCLGRPPQAMRILPFPAFLSKETILRNRLHRMTTTESSEDVRT</sequence>
<dbReference type="Proteomes" id="UP000822688">
    <property type="component" value="Chromosome 10"/>
</dbReference>
<protein>
    <submittedName>
        <fullName evidence="1">Uncharacterized protein</fullName>
    </submittedName>
</protein>
<reference evidence="1" key="1">
    <citation type="submission" date="2020-06" db="EMBL/GenBank/DDBJ databases">
        <title>WGS assembly of Ceratodon purpureus strain R40.</title>
        <authorList>
            <person name="Carey S.B."/>
            <person name="Jenkins J."/>
            <person name="Shu S."/>
            <person name="Lovell J.T."/>
            <person name="Sreedasyam A."/>
            <person name="Maumus F."/>
            <person name="Tiley G.P."/>
            <person name="Fernandez-Pozo N."/>
            <person name="Barry K."/>
            <person name="Chen C."/>
            <person name="Wang M."/>
            <person name="Lipzen A."/>
            <person name="Daum C."/>
            <person name="Saski C.A."/>
            <person name="Payton A.C."/>
            <person name="Mcbreen J.C."/>
            <person name="Conrad R.E."/>
            <person name="Kollar L.M."/>
            <person name="Olsson S."/>
            <person name="Huttunen S."/>
            <person name="Landis J.B."/>
            <person name="Wickett N.J."/>
            <person name="Johnson M.G."/>
            <person name="Rensing S.A."/>
            <person name="Grimwood J."/>
            <person name="Schmutz J."/>
            <person name="Mcdaniel S.F."/>
        </authorList>
    </citation>
    <scope>NUCLEOTIDE SEQUENCE</scope>
    <source>
        <strain evidence="1">R40</strain>
    </source>
</reference>